<evidence type="ECO:0000256" key="8">
    <source>
        <dbReference type="ARBA" id="ARBA00022989"/>
    </source>
</evidence>
<dbReference type="InterPro" id="IPR003439">
    <property type="entry name" value="ABC_transporter-like_ATP-bd"/>
</dbReference>
<feature type="compositionally biased region" description="Polar residues" evidence="11">
    <location>
        <begin position="1"/>
        <end position="13"/>
    </location>
</feature>
<keyword evidence="16" id="KW-1185">Reference proteome</keyword>
<evidence type="ECO:0000256" key="6">
    <source>
        <dbReference type="ARBA" id="ARBA00022741"/>
    </source>
</evidence>
<evidence type="ECO:0000256" key="9">
    <source>
        <dbReference type="ARBA" id="ARBA00023136"/>
    </source>
</evidence>
<dbReference type="GO" id="GO:0090374">
    <property type="term" value="P:oligopeptide export from mitochondrion"/>
    <property type="evidence" value="ECO:0007669"/>
    <property type="project" value="TreeGrafter"/>
</dbReference>
<dbReference type="PANTHER" id="PTHR43394:SF16">
    <property type="entry name" value="ABC TRANSPORTER B FAMILY MEMBER 4-LIKE ISOFORM X1"/>
    <property type="match status" value="1"/>
</dbReference>
<dbReference type="InterPro" id="IPR003593">
    <property type="entry name" value="AAA+_ATPase"/>
</dbReference>
<feature type="transmembrane region" description="Helical" evidence="12">
    <location>
        <begin position="970"/>
        <end position="989"/>
    </location>
</feature>
<dbReference type="PROSITE" id="PS00211">
    <property type="entry name" value="ABC_TRANSPORTER_1"/>
    <property type="match status" value="2"/>
</dbReference>
<keyword evidence="4 12" id="KW-0812">Transmembrane</keyword>
<feature type="transmembrane region" description="Helical" evidence="12">
    <location>
        <begin position="749"/>
        <end position="772"/>
    </location>
</feature>
<evidence type="ECO:0000256" key="1">
    <source>
        <dbReference type="ARBA" id="ARBA00004651"/>
    </source>
</evidence>
<evidence type="ECO:0000256" key="12">
    <source>
        <dbReference type="SAM" id="Phobius"/>
    </source>
</evidence>
<dbReference type="FunFam" id="1.20.1560.10:FF:000025">
    <property type="entry name" value="ABC transporter B family member 9"/>
    <property type="match status" value="1"/>
</dbReference>
<dbReference type="GO" id="GO:0016887">
    <property type="term" value="F:ATP hydrolysis activity"/>
    <property type="evidence" value="ECO:0007669"/>
    <property type="project" value="InterPro"/>
</dbReference>
<feature type="domain" description="ABC transmembrane type-1" evidence="14">
    <location>
        <begin position="710"/>
        <end position="995"/>
    </location>
</feature>
<dbReference type="AlphaFoldDB" id="A0AAV8G132"/>
<proteinExistence type="inferred from homology"/>
<evidence type="ECO:0000256" key="7">
    <source>
        <dbReference type="ARBA" id="ARBA00022840"/>
    </source>
</evidence>
<keyword evidence="10" id="KW-0325">Glycoprotein</keyword>
<dbReference type="Proteomes" id="UP001140206">
    <property type="component" value="Chromosome 2"/>
</dbReference>
<dbReference type="PANTHER" id="PTHR43394">
    <property type="entry name" value="ATP-DEPENDENT PERMEASE MDL1, MITOCHONDRIAL"/>
    <property type="match status" value="1"/>
</dbReference>
<feature type="compositionally biased region" description="Basic and acidic residues" evidence="11">
    <location>
        <begin position="19"/>
        <end position="38"/>
    </location>
</feature>
<feature type="region of interest" description="Disordered" evidence="11">
    <location>
        <begin position="666"/>
        <end position="686"/>
    </location>
</feature>
<evidence type="ECO:0000256" key="2">
    <source>
        <dbReference type="ARBA" id="ARBA00007577"/>
    </source>
</evidence>
<keyword evidence="3" id="KW-0813">Transport</keyword>
<evidence type="ECO:0000256" key="4">
    <source>
        <dbReference type="ARBA" id="ARBA00022692"/>
    </source>
</evidence>
<dbReference type="InterPro" id="IPR011527">
    <property type="entry name" value="ABC1_TM_dom"/>
</dbReference>
<comment type="caution">
    <text evidence="15">The sequence shown here is derived from an EMBL/GenBank/DDBJ whole genome shotgun (WGS) entry which is preliminary data.</text>
</comment>
<feature type="transmembrane region" description="Helical" evidence="12">
    <location>
        <begin position="324"/>
        <end position="346"/>
    </location>
</feature>
<dbReference type="PROSITE" id="PS50929">
    <property type="entry name" value="ABC_TM1F"/>
    <property type="match status" value="2"/>
</dbReference>
<organism evidence="15 16">
    <name type="scientific">Rhynchospora pubera</name>
    <dbReference type="NCBI Taxonomy" id="906938"/>
    <lineage>
        <taxon>Eukaryota</taxon>
        <taxon>Viridiplantae</taxon>
        <taxon>Streptophyta</taxon>
        <taxon>Embryophyta</taxon>
        <taxon>Tracheophyta</taxon>
        <taxon>Spermatophyta</taxon>
        <taxon>Magnoliopsida</taxon>
        <taxon>Liliopsida</taxon>
        <taxon>Poales</taxon>
        <taxon>Cyperaceae</taxon>
        <taxon>Cyperoideae</taxon>
        <taxon>Rhynchosporeae</taxon>
        <taxon>Rhynchospora</taxon>
    </lineage>
</organism>
<evidence type="ECO:0000259" key="14">
    <source>
        <dbReference type="PROSITE" id="PS50929"/>
    </source>
</evidence>
<dbReference type="CDD" id="cd18578">
    <property type="entry name" value="ABC_6TM_Pgp_ABCB1_D2_like"/>
    <property type="match status" value="1"/>
</dbReference>
<keyword evidence="8 12" id="KW-1133">Transmembrane helix</keyword>
<feature type="transmembrane region" description="Helical" evidence="12">
    <location>
        <begin position="45"/>
        <end position="69"/>
    </location>
</feature>
<protein>
    <submittedName>
        <fullName evidence="15">ABC transporter B family member 11</fullName>
    </submittedName>
</protein>
<evidence type="ECO:0000256" key="10">
    <source>
        <dbReference type="ARBA" id="ARBA00023180"/>
    </source>
</evidence>
<feature type="region of interest" description="Disordered" evidence="11">
    <location>
        <begin position="1"/>
        <end position="38"/>
    </location>
</feature>
<evidence type="ECO:0000259" key="13">
    <source>
        <dbReference type="PROSITE" id="PS50893"/>
    </source>
</evidence>
<keyword evidence="7" id="KW-0067">ATP-binding</keyword>
<dbReference type="EMBL" id="JAMFTS010000002">
    <property type="protein sequence ID" value="KAJ4796758.1"/>
    <property type="molecule type" value="Genomic_DNA"/>
</dbReference>
<dbReference type="FunFam" id="1.20.1560.10:FF:000360">
    <property type="entry name" value="Os01g0533900 protein"/>
    <property type="match status" value="1"/>
</dbReference>
<dbReference type="InterPro" id="IPR036640">
    <property type="entry name" value="ABC1_TM_sf"/>
</dbReference>
<dbReference type="Pfam" id="PF00005">
    <property type="entry name" value="ABC_tran"/>
    <property type="match status" value="2"/>
</dbReference>
<reference evidence="15" key="1">
    <citation type="submission" date="2022-08" db="EMBL/GenBank/DDBJ databases">
        <authorList>
            <person name="Marques A."/>
        </authorList>
    </citation>
    <scope>NUCLEOTIDE SEQUENCE</scope>
    <source>
        <strain evidence="15">RhyPub2mFocal</strain>
        <tissue evidence="15">Leaves</tissue>
    </source>
</reference>
<name>A0AAV8G132_9POAL</name>
<feature type="domain" description="ABC transporter" evidence="13">
    <location>
        <begin position="382"/>
        <end position="618"/>
    </location>
</feature>
<dbReference type="PROSITE" id="PS50893">
    <property type="entry name" value="ABC_TRANSPORTER_2"/>
    <property type="match status" value="2"/>
</dbReference>
<dbReference type="CDD" id="cd18577">
    <property type="entry name" value="ABC_6TM_Pgp_ABCB1_D1_like"/>
    <property type="match status" value="1"/>
</dbReference>
<comment type="similarity">
    <text evidence="2">Belongs to the ABC transporter superfamily. ABCB family. Multidrug resistance exporter (TC 3.A.1.201) subfamily.</text>
</comment>
<accession>A0AAV8G132</accession>
<dbReference type="Gene3D" id="3.40.50.300">
    <property type="entry name" value="P-loop containing nucleotide triphosphate hydrolases"/>
    <property type="match status" value="2"/>
</dbReference>
<feature type="transmembrane region" description="Helical" evidence="12">
    <location>
        <begin position="852"/>
        <end position="869"/>
    </location>
</feature>
<dbReference type="InterPro" id="IPR039421">
    <property type="entry name" value="Type_1_exporter"/>
</dbReference>
<dbReference type="GO" id="GO:0015421">
    <property type="term" value="F:ABC-type oligopeptide transporter activity"/>
    <property type="evidence" value="ECO:0007669"/>
    <property type="project" value="TreeGrafter"/>
</dbReference>
<evidence type="ECO:0000313" key="16">
    <source>
        <dbReference type="Proteomes" id="UP001140206"/>
    </source>
</evidence>
<dbReference type="SUPFAM" id="SSF90123">
    <property type="entry name" value="ABC transporter transmembrane region"/>
    <property type="match status" value="2"/>
</dbReference>
<keyword evidence="9 12" id="KW-0472">Membrane</keyword>
<dbReference type="Pfam" id="PF00664">
    <property type="entry name" value="ABC_membrane"/>
    <property type="match status" value="2"/>
</dbReference>
<feature type="transmembrane region" description="Helical" evidence="12">
    <location>
        <begin position="293"/>
        <end position="312"/>
    </location>
</feature>
<keyword evidence="6" id="KW-0547">Nucleotide-binding</keyword>
<keyword evidence="5" id="KW-0677">Repeat</keyword>
<feature type="transmembrane region" description="Helical" evidence="12">
    <location>
        <begin position="931"/>
        <end position="955"/>
    </location>
</feature>
<gene>
    <name evidence="15" type="ORF">LUZ62_048004</name>
</gene>
<feature type="domain" description="ABC transporter" evidence="13">
    <location>
        <begin position="1029"/>
        <end position="1266"/>
    </location>
</feature>
<feature type="transmembrane region" description="Helical" evidence="12">
    <location>
        <begin position="107"/>
        <end position="127"/>
    </location>
</feature>
<dbReference type="GO" id="GO:0005886">
    <property type="term" value="C:plasma membrane"/>
    <property type="evidence" value="ECO:0007669"/>
    <property type="project" value="UniProtKB-SubCell"/>
</dbReference>
<dbReference type="SMART" id="SM00382">
    <property type="entry name" value="AAA"/>
    <property type="match status" value="2"/>
</dbReference>
<evidence type="ECO:0000256" key="11">
    <source>
        <dbReference type="SAM" id="MobiDB-lite"/>
    </source>
</evidence>
<dbReference type="FunFam" id="3.40.50.300:FF:000066">
    <property type="entry name" value="ABC transporter B family member 1"/>
    <property type="match status" value="2"/>
</dbReference>
<dbReference type="InterPro" id="IPR017871">
    <property type="entry name" value="ABC_transporter-like_CS"/>
</dbReference>
<feature type="domain" description="ABC transmembrane type-1" evidence="14">
    <location>
        <begin position="61"/>
        <end position="347"/>
    </location>
</feature>
<dbReference type="Gene3D" id="1.20.1560.10">
    <property type="entry name" value="ABC transporter type 1, transmembrane domain"/>
    <property type="match status" value="1"/>
</dbReference>
<evidence type="ECO:0000313" key="15">
    <source>
        <dbReference type="EMBL" id="KAJ4796758.1"/>
    </source>
</evidence>
<comment type="subcellular location">
    <subcellularLocation>
        <location evidence="1">Cell membrane</location>
        <topology evidence="1">Multi-pass membrane protein</topology>
    </subcellularLocation>
</comment>
<feature type="transmembrane region" description="Helical" evidence="12">
    <location>
        <begin position="828"/>
        <end position="846"/>
    </location>
</feature>
<dbReference type="InterPro" id="IPR027417">
    <property type="entry name" value="P-loop_NTPase"/>
</dbReference>
<sequence>MHGINFTTNSPEQQAMRGRNTEKKKEESNGAEKEQRKRDDGKVSLFELFKFADGIDVALMVVGTIAALANGSSQPLVSSFFGQVVDAFGGATLDNVLYRVNKAVLNYVYLAIGIGIAATLQVTCWTMSGERQATRARVMYLEAILRQDIAYFDKDVTTGEVIARISSDTALIQDAIGEKVGKFLQLASTFIGGFVVAFMKGWLLSLIMLSAIPPVIISGAAISSVISKVSNQGETTYGKAGSVVEQTFGNIKTVASFNGENRAIALYDKHIRKASLATTKEGAINGFGMGSSLLTYFCCFGLTIWYGGQLIVHKGYNGGTIMNVLFALITGAMSLGNATPCVTAFAKGQAAAYRMFETIRRKPDIDAYDESGVVLEDMKGDVELREVYFSYPARPEQLIFSGFSLRVNNGTTMAIVGESGSGKSTVISMVQRFYDPQAGEVLIDGINIKTLNLGWIRERIGLVSQEPLLFMTTIKENILYGKEGATLEEVRRAVEMANAANFIDRLPDGLDTMVGQRGAQLSGGQKQRITIARAILKNPKILLLDEATSALDVESERIVQEALYRIMVERTNFVVAHRLSTIRNADCISVVHQGKIVEQGAHDELIKDSDGAYSQLIRLQEARHEDKYDHHASTSKLHDHSMPIKHFHSDGLSSGSSKQQAILTFSPQGLTPDDEEANEEKGDGKENALKKAPIGRLVKLNKPEFPLLMLGSLAAAVHGVLFPMLGVIISSAIQAFYEPAHKLMKDTRFWALICVILGITSVISIPVQYFLFGVAGGKLVERIQSLSFRSVVRQEVSWFDDSGNSSAKIGVRLSIDALNVRRLVGDTLALMVQCLATLVCGFLMAMVANWELALIITAVIPLVGLQGYAQVKFLKGFSADAKVMYEEASQIASDAVSSIRTVASFCVEKRIMQTYIHKCEASMNQGVRSGWVCGLGFGFSFLMLYLACALCFYVGGKFVDQGKATFTEVFKVFFALVLTTIGISQASALGSDSAKARDSAISIFEIVDRKSKIDPSCEGQVLDNVKGEIELCHISFSYPTRPDISIFTNFSLSMPSGKTVALVGESGSGKSTIIALLERFYDPDSGTILLDGIEITRLNVSWLRKQMGLVNQEPVLFDDTIRANISYGKEGEVTEEELIAVAKASNAHQFISSLPQGYDTYVGERGIQLSGGQKQRVAIARAILKDPKILLLDEATSALDAESEHVVQEALDRVMVGRTSIVVAHRLSTIKGADIIAVLKNGQVVEKGTHDTLMGTQNSVYASLVELRSN</sequence>
<dbReference type="SUPFAM" id="SSF52540">
    <property type="entry name" value="P-loop containing nucleoside triphosphate hydrolases"/>
    <property type="match status" value="2"/>
</dbReference>
<dbReference type="GO" id="GO:0005524">
    <property type="term" value="F:ATP binding"/>
    <property type="evidence" value="ECO:0007669"/>
    <property type="project" value="UniProtKB-KW"/>
</dbReference>
<evidence type="ECO:0000256" key="3">
    <source>
        <dbReference type="ARBA" id="ARBA00022448"/>
    </source>
</evidence>
<dbReference type="CDD" id="cd03249">
    <property type="entry name" value="ABC_MTABC3_MDL1_MDL2"/>
    <property type="match status" value="2"/>
</dbReference>
<dbReference type="GO" id="GO:0005743">
    <property type="term" value="C:mitochondrial inner membrane"/>
    <property type="evidence" value="ECO:0007669"/>
    <property type="project" value="TreeGrafter"/>
</dbReference>
<dbReference type="FunFam" id="1.20.1560.10:FF:000102">
    <property type="entry name" value="ABC multidrug transporter Mdr1"/>
    <property type="match status" value="1"/>
</dbReference>
<feature type="transmembrane region" description="Helical" evidence="12">
    <location>
        <begin position="707"/>
        <end position="737"/>
    </location>
</feature>
<evidence type="ECO:0000256" key="5">
    <source>
        <dbReference type="ARBA" id="ARBA00022737"/>
    </source>
</evidence>